<evidence type="ECO:0000256" key="6">
    <source>
        <dbReference type="SAM" id="Phobius"/>
    </source>
</evidence>
<feature type="transmembrane region" description="Helical" evidence="6">
    <location>
        <begin position="326"/>
        <end position="350"/>
    </location>
</feature>
<keyword evidence="6" id="KW-0472">Membrane</keyword>
<dbReference type="GO" id="GO:0008168">
    <property type="term" value="F:methyltransferase activity"/>
    <property type="evidence" value="ECO:0007669"/>
    <property type="project" value="UniProtKB-KW"/>
</dbReference>
<feature type="transmembrane region" description="Helical" evidence="6">
    <location>
        <begin position="671"/>
        <end position="687"/>
    </location>
</feature>
<feature type="transmembrane region" description="Helical" evidence="6">
    <location>
        <begin position="755"/>
        <end position="778"/>
    </location>
</feature>
<feature type="transmembrane region" description="Helical" evidence="6">
    <location>
        <begin position="815"/>
        <end position="838"/>
    </location>
</feature>
<feature type="compositionally biased region" description="Low complexity" evidence="5">
    <location>
        <begin position="43"/>
        <end position="55"/>
    </location>
</feature>
<proteinExistence type="predicted"/>
<keyword evidence="2" id="KW-0963">Cytoplasm</keyword>
<gene>
    <name evidence="7" type="primary">WBGene00093087</name>
</gene>
<evidence type="ECO:0000256" key="2">
    <source>
        <dbReference type="ARBA" id="ARBA00022490"/>
    </source>
</evidence>
<dbReference type="InterPro" id="IPR041370">
    <property type="entry name" value="Mlase_EEF1AKMT1/ZCCHC4"/>
</dbReference>
<keyword evidence="4" id="KW-0808">Transferase</keyword>
<feature type="transmembrane region" description="Helical" evidence="6">
    <location>
        <begin position="517"/>
        <end position="535"/>
    </location>
</feature>
<feature type="transmembrane region" description="Helical" evidence="6">
    <location>
        <begin position="290"/>
        <end position="314"/>
    </location>
</feature>
<evidence type="ECO:0000256" key="3">
    <source>
        <dbReference type="ARBA" id="ARBA00022603"/>
    </source>
</evidence>
<feature type="transmembrane region" description="Helical" evidence="6">
    <location>
        <begin position="410"/>
        <end position="426"/>
    </location>
</feature>
<dbReference type="AlphaFoldDB" id="A0A8R1Y954"/>
<keyword evidence="6" id="KW-1133">Transmembrane helix</keyword>
<feature type="transmembrane region" description="Helical" evidence="6">
    <location>
        <begin position="640"/>
        <end position="659"/>
    </location>
</feature>
<accession>A0A8R1Y954</accession>
<reference evidence="7" key="2">
    <citation type="submission" date="2022-06" db="UniProtKB">
        <authorList>
            <consortium name="EnsemblMetazoa"/>
        </authorList>
    </citation>
    <scope>IDENTIFICATION</scope>
    <source>
        <strain evidence="7">PS312</strain>
    </source>
</reference>
<feature type="region of interest" description="Disordered" evidence="5">
    <location>
        <begin position="16"/>
        <end position="62"/>
    </location>
</feature>
<evidence type="ECO:0000256" key="1">
    <source>
        <dbReference type="ARBA" id="ARBA00004496"/>
    </source>
</evidence>
<evidence type="ECO:0000313" key="7">
    <source>
        <dbReference type="EnsemblMetazoa" id="PPA03533.1"/>
    </source>
</evidence>
<dbReference type="SUPFAM" id="SSF81321">
    <property type="entry name" value="Family A G protein-coupled receptor-like"/>
    <property type="match status" value="1"/>
</dbReference>
<protein>
    <recommendedName>
        <fullName evidence="9">G protein-coupled receptor</fullName>
    </recommendedName>
</protein>
<keyword evidence="3" id="KW-0489">Methyltransferase</keyword>
<comment type="subcellular location">
    <subcellularLocation>
        <location evidence="1">Cytoplasm</location>
    </subcellularLocation>
</comment>
<feature type="transmembrane region" description="Helical" evidence="6">
    <location>
        <begin position="380"/>
        <end position="398"/>
    </location>
</feature>
<dbReference type="GO" id="GO:0032259">
    <property type="term" value="P:methylation"/>
    <property type="evidence" value="ECO:0007669"/>
    <property type="project" value="UniProtKB-KW"/>
</dbReference>
<keyword evidence="8" id="KW-1185">Reference proteome</keyword>
<dbReference type="Proteomes" id="UP000005239">
    <property type="component" value="Unassembled WGS sequence"/>
</dbReference>
<evidence type="ECO:0000313" key="8">
    <source>
        <dbReference type="Proteomes" id="UP000005239"/>
    </source>
</evidence>
<feature type="transmembrane region" description="Helical" evidence="6">
    <location>
        <begin position="475"/>
        <end position="496"/>
    </location>
</feature>
<keyword evidence="6" id="KW-0812">Transmembrane</keyword>
<dbReference type="PANTHER" id="PTHR46178:SF9">
    <property type="entry name" value="SEVEN TM RECEPTOR"/>
    <property type="match status" value="1"/>
</dbReference>
<dbReference type="Pfam" id="PF10326">
    <property type="entry name" value="7TM_GPCR_Str"/>
    <property type="match status" value="1"/>
</dbReference>
<reference evidence="8" key="1">
    <citation type="journal article" date="2008" name="Nat. Genet.">
        <title>The Pristionchus pacificus genome provides a unique perspective on nematode lifestyle and parasitism.</title>
        <authorList>
            <person name="Dieterich C."/>
            <person name="Clifton S.W."/>
            <person name="Schuster L.N."/>
            <person name="Chinwalla A."/>
            <person name="Delehaunty K."/>
            <person name="Dinkelacker I."/>
            <person name="Fulton L."/>
            <person name="Fulton R."/>
            <person name="Godfrey J."/>
            <person name="Minx P."/>
            <person name="Mitreva M."/>
            <person name="Roeseler W."/>
            <person name="Tian H."/>
            <person name="Witte H."/>
            <person name="Yang S.P."/>
            <person name="Wilson R.K."/>
            <person name="Sommer R.J."/>
        </authorList>
    </citation>
    <scope>NUCLEOTIDE SEQUENCE [LARGE SCALE GENOMIC DNA]</scope>
    <source>
        <strain evidence="8">PS312</strain>
    </source>
</reference>
<dbReference type="GO" id="GO:0005737">
    <property type="term" value="C:cytoplasm"/>
    <property type="evidence" value="ECO:0007669"/>
    <property type="project" value="UniProtKB-SubCell"/>
</dbReference>
<name>A0A8R1Y954_PRIPA</name>
<dbReference type="PANTHER" id="PTHR46178">
    <property type="entry name" value="SEVEN TM RECEPTOR"/>
    <property type="match status" value="1"/>
</dbReference>
<dbReference type="InterPro" id="IPR019428">
    <property type="entry name" value="7TM_GPCR_serpentine_rcpt_Str"/>
</dbReference>
<evidence type="ECO:0000256" key="4">
    <source>
        <dbReference type="ARBA" id="ARBA00022679"/>
    </source>
</evidence>
<feature type="transmembrane region" description="Helical" evidence="6">
    <location>
        <begin position="868"/>
        <end position="885"/>
    </location>
</feature>
<dbReference type="Pfam" id="PF10237">
    <property type="entry name" value="N6-adenineMlase"/>
    <property type="match status" value="1"/>
</dbReference>
<feature type="transmembrane region" description="Helical" evidence="6">
    <location>
        <begin position="555"/>
        <end position="575"/>
    </location>
</feature>
<sequence length="966" mass="110762">PSISVVAASCALAASAPSCPHTEEPPPCSNQKWAQQEDKRPRTQTQTQDQVQNQTEDPASHPLCYDPAFEEKRENQQYFYSRKTAQLLIDAIFDFFEYDEDRISKELCCLCVPSIAEILYHDHGISVALLDFDRRFDYLPGYRHFDLLNPTVPSAKSPPFSMVLFDPPYFGIAYEALRASLATVAGPRTRVLMNFVRRDEHILLKEFPQLSRTNSVVEYDRVSDSKWSNYGLYANCDLRGVKRVHDKSRTSKTKKTHLIACITRLSSTITELAITQMRTSNGFEGDNGFVFIHAIISYSLLVLTIILNILVFVLVKASKHIDSFRYVFYTYCVTNVIFSFAFSISLTQWAKTPQLAIFFPTGPFAHNTVITPHLWRIQNLLYFFVMCLLCSTFVYRYLIVAEPNSNRTRVRILTAMNFLPVPLWFVDSLMAELPSAQLRKRINKEFGERFAVDFERIYFIAADINKAEVNTLQRIGVLLSLIQMLAMLYTGMRIYLAIIKSVGSQRSKKMERGAFRLLLSQAINPIIFLHAPTIANVIQAQGVILPEMANRLSCILMHFFTVTNPLLNLFLSRDLSNSLKRLVSKRKKFSKMITDFRTVFYTYCFVSIQWVFLPGFAVYFPTGPFAHDYVIIPVILKLQTLAYLYIMCLVSSTFVYRYIMVVRPNSRGIKAKAMTSLLFFPVLFWFFNHSKLTIVPGTTLRSRISDVIGQRFLIDFRRIHLFVIETRAINPMILLHAPTMLNVIQAEIVPLPDIIVSQVSCVLMSLFAVTTPLLNLLLSRDLSKPLKYGQTLHKKFSVFVSQQFSKRITDFRNVFYTYCVANSVFAVVFSIALMQWVFLPGMAVYFPTGPFAHNLIITPIIFRLQPAIYIYVMCLVCATFVYRYLIVVRSNARGIRARAMTSLTFLPLAVWYFDHSRAIILPNAQLRRAHLPDHLKVCWKPTLKNFGEKRIPTSTFSGCRGSKTPE</sequence>
<dbReference type="EnsemblMetazoa" id="PPA03533.1">
    <property type="protein sequence ID" value="PPA03533.1"/>
    <property type="gene ID" value="WBGene00093087"/>
</dbReference>
<evidence type="ECO:0008006" key="9">
    <source>
        <dbReference type="Google" id="ProtNLM"/>
    </source>
</evidence>
<feature type="transmembrane region" description="Helical" evidence="6">
    <location>
        <begin position="596"/>
        <end position="620"/>
    </location>
</feature>
<organism evidence="7 8">
    <name type="scientific">Pristionchus pacificus</name>
    <name type="common">Parasitic nematode worm</name>
    <dbReference type="NCBI Taxonomy" id="54126"/>
    <lineage>
        <taxon>Eukaryota</taxon>
        <taxon>Metazoa</taxon>
        <taxon>Ecdysozoa</taxon>
        <taxon>Nematoda</taxon>
        <taxon>Chromadorea</taxon>
        <taxon>Rhabditida</taxon>
        <taxon>Rhabditina</taxon>
        <taxon>Diplogasteromorpha</taxon>
        <taxon>Diplogasteroidea</taxon>
        <taxon>Neodiplogasteridae</taxon>
        <taxon>Pristionchus</taxon>
    </lineage>
</organism>
<evidence type="ECO:0000256" key="5">
    <source>
        <dbReference type="SAM" id="MobiDB-lite"/>
    </source>
</evidence>